<reference evidence="2 3" key="1">
    <citation type="submission" date="2019-02" db="EMBL/GenBank/DDBJ databases">
        <title>Deep-cultivation of Planctomycetes and their phenomic and genomic characterization uncovers novel biology.</title>
        <authorList>
            <person name="Wiegand S."/>
            <person name="Jogler M."/>
            <person name="Boedeker C."/>
            <person name="Pinto D."/>
            <person name="Vollmers J."/>
            <person name="Rivas-Marin E."/>
            <person name="Kohn T."/>
            <person name="Peeters S.H."/>
            <person name="Heuer A."/>
            <person name="Rast P."/>
            <person name="Oberbeckmann S."/>
            <person name="Bunk B."/>
            <person name="Jeske O."/>
            <person name="Meyerdierks A."/>
            <person name="Storesund J.E."/>
            <person name="Kallscheuer N."/>
            <person name="Luecker S."/>
            <person name="Lage O.M."/>
            <person name="Pohl T."/>
            <person name="Merkel B.J."/>
            <person name="Hornburger P."/>
            <person name="Mueller R.-W."/>
            <person name="Bruemmer F."/>
            <person name="Labrenz M."/>
            <person name="Spormann A.M."/>
            <person name="Op den Camp H."/>
            <person name="Overmann J."/>
            <person name="Amann R."/>
            <person name="Jetten M.S.M."/>
            <person name="Mascher T."/>
            <person name="Medema M.H."/>
            <person name="Devos D.P."/>
            <person name="Kaster A.-K."/>
            <person name="Ovreas L."/>
            <person name="Rohde M."/>
            <person name="Galperin M.Y."/>
            <person name="Jogler C."/>
        </authorList>
    </citation>
    <scope>NUCLEOTIDE SEQUENCE [LARGE SCALE GENOMIC DNA]</scope>
    <source>
        <strain evidence="2 3">Q31a</strain>
    </source>
</reference>
<proteinExistence type="predicted"/>
<keyword evidence="3" id="KW-1185">Reference proteome</keyword>
<name>A0A518GG59_9BACT</name>
<organism evidence="2 3">
    <name type="scientific">Aureliella helgolandensis</name>
    <dbReference type="NCBI Taxonomy" id="2527968"/>
    <lineage>
        <taxon>Bacteria</taxon>
        <taxon>Pseudomonadati</taxon>
        <taxon>Planctomycetota</taxon>
        <taxon>Planctomycetia</taxon>
        <taxon>Pirellulales</taxon>
        <taxon>Pirellulaceae</taxon>
        <taxon>Aureliella</taxon>
    </lineage>
</organism>
<protein>
    <submittedName>
        <fullName evidence="2">Uncharacterized protein</fullName>
    </submittedName>
</protein>
<accession>A0A518GG59</accession>
<feature type="transmembrane region" description="Helical" evidence="1">
    <location>
        <begin position="36"/>
        <end position="61"/>
    </location>
</feature>
<dbReference type="AlphaFoldDB" id="A0A518GG59"/>
<evidence type="ECO:0000256" key="1">
    <source>
        <dbReference type="SAM" id="Phobius"/>
    </source>
</evidence>
<feature type="transmembrane region" description="Helical" evidence="1">
    <location>
        <begin position="6"/>
        <end position="24"/>
    </location>
</feature>
<dbReference type="EMBL" id="CP036298">
    <property type="protein sequence ID" value="QDV27579.1"/>
    <property type="molecule type" value="Genomic_DNA"/>
</dbReference>
<keyword evidence="1" id="KW-0812">Transmembrane</keyword>
<dbReference type="RefSeq" id="WP_145085179.1">
    <property type="nucleotide sequence ID" value="NZ_CP036298.1"/>
</dbReference>
<keyword evidence="1" id="KW-1133">Transmembrane helix</keyword>
<evidence type="ECO:0000313" key="3">
    <source>
        <dbReference type="Proteomes" id="UP000318017"/>
    </source>
</evidence>
<dbReference type="Proteomes" id="UP000318017">
    <property type="component" value="Chromosome"/>
</dbReference>
<dbReference type="KEGG" id="ahel:Q31a_59710"/>
<keyword evidence="1" id="KW-0472">Membrane</keyword>
<gene>
    <name evidence="2" type="ORF">Q31a_59710</name>
</gene>
<evidence type="ECO:0000313" key="2">
    <source>
        <dbReference type="EMBL" id="QDV27579.1"/>
    </source>
</evidence>
<sequence length="76" mass="8149">MNHLGAFFRILLGLFVGFLSLLAFSQAPSAVAYRDFAFFGGGGVAVFLSLFFGGGLSWIAYKLIAGTFCNQRTTLS</sequence>